<organism evidence="2 3">
    <name type="scientific">Tenacibaculum phage pT24</name>
    <dbReference type="NCBI Taxonomy" id="1880590"/>
    <lineage>
        <taxon>Viruses</taxon>
        <taxon>Duplodnaviria</taxon>
        <taxon>Heunggongvirae</taxon>
        <taxon>Uroviricota</taxon>
        <taxon>Caudoviricetes</taxon>
        <taxon>Kungbxnavirus</taxon>
        <taxon>Kungbxnavirus pT24</taxon>
    </lineage>
</organism>
<name>A0A1B4XX59_9CAUD</name>
<dbReference type="Proteomes" id="UP000224877">
    <property type="component" value="Segment"/>
</dbReference>
<keyword evidence="3" id="KW-1185">Reference proteome</keyword>
<sequence>MSKNKFILQFRDKNWSHRNITELSFPKTHDFIRRNWNNIVRMHNESLEKQKGKLFKKPMELTISDVDLALGISEELGIDLTKDKIDFLHKGANLFSLEYENNDTTETDEESEKDGKSS</sequence>
<gene>
    <name evidence="2" type="ORF">BPT24_273</name>
</gene>
<feature type="region of interest" description="Disordered" evidence="1">
    <location>
        <begin position="99"/>
        <end position="118"/>
    </location>
</feature>
<accession>A0A1B4XX59</accession>
<proteinExistence type="predicted"/>
<feature type="compositionally biased region" description="Acidic residues" evidence="1">
    <location>
        <begin position="100"/>
        <end position="112"/>
    </location>
</feature>
<protein>
    <submittedName>
        <fullName evidence="2">Uncharacterized protein</fullName>
    </submittedName>
</protein>
<evidence type="ECO:0000313" key="3">
    <source>
        <dbReference type="Proteomes" id="UP000224877"/>
    </source>
</evidence>
<evidence type="ECO:0000256" key="1">
    <source>
        <dbReference type="SAM" id="MobiDB-lite"/>
    </source>
</evidence>
<reference evidence="2 3" key="1">
    <citation type="submission" date="2016-07" db="EMBL/GenBank/DDBJ databases">
        <title>Characterization of three bacteriophages infecting bacteria isolated from shrimp culture pond water.</title>
        <authorList>
            <person name="Khoa H.V."/>
        </authorList>
    </citation>
    <scope>NUCLEOTIDE SEQUENCE [LARGE SCALE GENOMIC DNA]</scope>
</reference>
<dbReference type="EMBL" id="LC168164">
    <property type="protein sequence ID" value="BAV39390.1"/>
    <property type="molecule type" value="Genomic_DNA"/>
</dbReference>
<evidence type="ECO:0000313" key="2">
    <source>
        <dbReference type="EMBL" id="BAV39390.1"/>
    </source>
</evidence>